<feature type="region of interest" description="Disordered" evidence="1">
    <location>
        <begin position="79"/>
        <end position="165"/>
    </location>
</feature>
<sequence length="165" mass="17745">MLTPPTAVRAARPCTREPASARPEAALWPNHADRVAPPHHTIHVAKPHSPWLLYVSFCRPFAPPRPPRTLPLLSLHHLSVPSPSRSLRPAEPPSPLVSPPSSPVVPSAAPHGDPRADALGARARPRGWWPCHPSVGRADADQRGGRGHPRAPHGRVGRAPLVARL</sequence>
<dbReference type="Proteomes" id="UP000218209">
    <property type="component" value="Unassembled WGS sequence"/>
</dbReference>
<organism evidence="2 3">
    <name type="scientific">Porphyra umbilicalis</name>
    <name type="common">Purple laver</name>
    <name type="synonym">Red alga</name>
    <dbReference type="NCBI Taxonomy" id="2786"/>
    <lineage>
        <taxon>Eukaryota</taxon>
        <taxon>Rhodophyta</taxon>
        <taxon>Bangiophyceae</taxon>
        <taxon>Bangiales</taxon>
        <taxon>Bangiaceae</taxon>
        <taxon>Porphyra</taxon>
    </lineage>
</organism>
<name>A0A1X6NRL5_PORUM</name>
<evidence type="ECO:0000313" key="2">
    <source>
        <dbReference type="EMBL" id="OSX71222.1"/>
    </source>
</evidence>
<dbReference type="EMBL" id="KV919156">
    <property type="protein sequence ID" value="OSX71222.1"/>
    <property type="molecule type" value="Genomic_DNA"/>
</dbReference>
<evidence type="ECO:0000313" key="3">
    <source>
        <dbReference type="Proteomes" id="UP000218209"/>
    </source>
</evidence>
<gene>
    <name evidence="2" type="ORF">BU14_0575s0009</name>
</gene>
<reference evidence="2 3" key="1">
    <citation type="submission" date="2017-03" db="EMBL/GenBank/DDBJ databases">
        <title>WGS assembly of Porphyra umbilicalis.</title>
        <authorList>
            <person name="Brawley S.H."/>
            <person name="Blouin N.A."/>
            <person name="Ficko-Blean E."/>
            <person name="Wheeler G.L."/>
            <person name="Lohr M."/>
            <person name="Goodson H.V."/>
            <person name="Jenkins J.W."/>
            <person name="Blaby-Haas C.E."/>
            <person name="Helliwell K.E."/>
            <person name="Chan C."/>
            <person name="Marriage T."/>
            <person name="Bhattacharya D."/>
            <person name="Klein A.S."/>
            <person name="Badis Y."/>
            <person name="Brodie J."/>
            <person name="Cao Y."/>
            <person name="Collen J."/>
            <person name="Dittami S.M."/>
            <person name="Gachon C.M."/>
            <person name="Green B.R."/>
            <person name="Karpowicz S."/>
            <person name="Kim J.W."/>
            <person name="Kudahl U."/>
            <person name="Lin S."/>
            <person name="Michel G."/>
            <person name="Mittag M."/>
            <person name="Olson B.J."/>
            <person name="Pangilinan J."/>
            <person name="Peng Y."/>
            <person name="Qiu H."/>
            <person name="Shu S."/>
            <person name="Singer J.T."/>
            <person name="Smith A.G."/>
            <person name="Sprecher B.N."/>
            <person name="Wagner V."/>
            <person name="Wang W."/>
            <person name="Wang Z.-Y."/>
            <person name="Yan J."/>
            <person name="Yarish C."/>
            <person name="Zoeuner-Riek S."/>
            <person name="Zhuang Y."/>
            <person name="Zou Y."/>
            <person name="Lindquist E.A."/>
            <person name="Grimwood J."/>
            <person name="Barry K."/>
            <person name="Rokhsar D.S."/>
            <person name="Schmutz J."/>
            <person name="Stiller J.W."/>
            <person name="Grossman A.R."/>
            <person name="Prochnik S.E."/>
        </authorList>
    </citation>
    <scope>NUCLEOTIDE SEQUENCE [LARGE SCALE GENOMIC DNA]</scope>
    <source>
        <strain evidence="2">4086291</strain>
    </source>
</reference>
<feature type="compositionally biased region" description="Low complexity" evidence="1">
    <location>
        <begin position="79"/>
        <end position="89"/>
    </location>
</feature>
<protein>
    <submittedName>
        <fullName evidence="2">Uncharacterized protein</fullName>
    </submittedName>
</protein>
<feature type="region of interest" description="Disordered" evidence="1">
    <location>
        <begin position="1"/>
        <end position="27"/>
    </location>
</feature>
<accession>A0A1X6NRL5</accession>
<evidence type="ECO:0000256" key="1">
    <source>
        <dbReference type="SAM" id="MobiDB-lite"/>
    </source>
</evidence>
<feature type="compositionally biased region" description="Pro residues" evidence="1">
    <location>
        <begin position="90"/>
        <end position="103"/>
    </location>
</feature>
<proteinExistence type="predicted"/>
<feature type="compositionally biased region" description="Basic residues" evidence="1">
    <location>
        <begin position="145"/>
        <end position="156"/>
    </location>
</feature>
<keyword evidence="3" id="KW-1185">Reference proteome</keyword>
<dbReference type="AlphaFoldDB" id="A0A1X6NRL5"/>